<dbReference type="GO" id="GO:0016853">
    <property type="term" value="F:isomerase activity"/>
    <property type="evidence" value="ECO:0007669"/>
    <property type="project" value="UniProtKB-KW"/>
</dbReference>
<protein>
    <submittedName>
        <fullName evidence="4">Uncharacterized protein, 4-oxalocrotonate tautomerase</fullName>
    </submittedName>
</protein>
<dbReference type="RefSeq" id="WP_015614401.1">
    <property type="nucleotide sequence ID" value="NC_021182.1"/>
</dbReference>
<dbReference type="PANTHER" id="PTHR35530">
    <property type="entry name" value="TAUTOMERASE-RELATED"/>
    <property type="match status" value="1"/>
</dbReference>
<comment type="similarity">
    <text evidence="1">Belongs to the 4-oxalocrotonate tautomerase family.</text>
</comment>
<keyword evidence="5" id="KW-1185">Reference proteome</keyword>
<gene>
    <name evidence="4" type="ORF">Clopa_1073</name>
</gene>
<dbReference type="PANTHER" id="PTHR35530:SF1">
    <property type="entry name" value="2-HYDROXYMUCONATE TAUTOMERASE"/>
    <property type="match status" value="1"/>
</dbReference>
<feature type="domain" description="4-oxalocrotonate tautomerase-like" evidence="3">
    <location>
        <begin position="2"/>
        <end position="57"/>
    </location>
</feature>
<evidence type="ECO:0000259" key="3">
    <source>
        <dbReference type="Pfam" id="PF01361"/>
    </source>
</evidence>
<feature type="domain" description="4-oxalocrotonate tautomerase-like" evidence="3">
    <location>
        <begin position="59"/>
        <end position="112"/>
    </location>
</feature>
<keyword evidence="2" id="KW-0413">Isomerase</keyword>
<dbReference type="OrthoDB" id="9804803at2"/>
<dbReference type="InterPro" id="IPR014347">
    <property type="entry name" value="Tautomerase/MIF_sf"/>
</dbReference>
<dbReference type="Pfam" id="PF01361">
    <property type="entry name" value="Tautomerase"/>
    <property type="match status" value="2"/>
</dbReference>
<dbReference type="EMBL" id="CP003261">
    <property type="protein sequence ID" value="AGK96078.1"/>
    <property type="molecule type" value="Genomic_DNA"/>
</dbReference>
<reference evidence="4 5" key="1">
    <citation type="submission" date="2012-01" db="EMBL/GenBank/DDBJ databases">
        <title>Complete sequence of chromosome of Clostridium pasteurianum BC1.</title>
        <authorList>
            <consortium name="US DOE Joint Genome Institute"/>
            <person name="Lucas S."/>
            <person name="Han J."/>
            <person name="Lapidus A."/>
            <person name="Cheng J.-F."/>
            <person name="Goodwin L."/>
            <person name="Pitluck S."/>
            <person name="Peters L."/>
            <person name="Mikhailova N."/>
            <person name="Teshima H."/>
            <person name="Detter J.C."/>
            <person name="Han C."/>
            <person name="Tapia R."/>
            <person name="Land M."/>
            <person name="Hauser L."/>
            <person name="Kyrpides N."/>
            <person name="Ivanova N."/>
            <person name="Pagani I."/>
            <person name="Dunn J."/>
            <person name="Taghavi S."/>
            <person name="Francis A."/>
            <person name="van der Lelie D."/>
            <person name="Woyke T."/>
        </authorList>
    </citation>
    <scope>NUCLEOTIDE SEQUENCE [LARGE SCALE GENOMIC DNA]</scope>
    <source>
        <strain evidence="4 5">BC1</strain>
    </source>
</reference>
<dbReference type="NCBIfam" id="NF041920">
    <property type="entry name" value="DmpI"/>
    <property type="match status" value="1"/>
</dbReference>
<dbReference type="KEGG" id="cpas:Clopa_1073"/>
<dbReference type="eggNOG" id="COG1942">
    <property type="taxonomic scope" value="Bacteria"/>
</dbReference>
<dbReference type="Gene3D" id="3.30.429.10">
    <property type="entry name" value="Macrophage Migration Inhibitory Factor"/>
    <property type="match status" value="2"/>
</dbReference>
<organism evidence="4 5">
    <name type="scientific">Clostridium pasteurianum BC1</name>
    <dbReference type="NCBI Taxonomy" id="86416"/>
    <lineage>
        <taxon>Bacteria</taxon>
        <taxon>Bacillati</taxon>
        <taxon>Bacillota</taxon>
        <taxon>Clostridia</taxon>
        <taxon>Eubacteriales</taxon>
        <taxon>Clostridiaceae</taxon>
        <taxon>Clostridium</taxon>
    </lineage>
</organism>
<evidence type="ECO:0000256" key="2">
    <source>
        <dbReference type="ARBA" id="ARBA00023235"/>
    </source>
</evidence>
<evidence type="ECO:0000313" key="5">
    <source>
        <dbReference type="Proteomes" id="UP000013523"/>
    </source>
</evidence>
<proteinExistence type="inferred from homology"/>
<dbReference type="Proteomes" id="UP000013523">
    <property type="component" value="Chromosome"/>
</dbReference>
<dbReference type="AlphaFoldDB" id="R4K0J5"/>
<dbReference type="PATRIC" id="fig|86416.3.peg.1069"/>
<dbReference type="InterPro" id="IPR004370">
    <property type="entry name" value="4-OT-like_dom"/>
</dbReference>
<dbReference type="STRING" id="86416.Clopa_1073"/>
<accession>R4K0J5</accession>
<dbReference type="HOGENOM" id="CLU_2057321_0_0_9"/>
<evidence type="ECO:0000256" key="1">
    <source>
        <dbReference type="ARBA" id="ARBA00006723"/>
    </source>
</evidence>
<sequence>MPVIRITMGKKNNVEMKKMLIEKLTSVAVEVTKAPTSVFTVFIEEVEHENMGIGGQPVIKVIMGKANVGMKKMLIEKLTSAAVEVTKAPASVFTVLIEELENDNMGVGGQTLAEIHHNK</sequence>
<name>R4K0J5_CLOPA</name>
<evidence type="ECO:0000313" key="4">
    <source>
        <dbReference type="EMBL" id="AGK96078.1"/>
    </source>
</evidence>
<dbReference type="SUPFAM" id="SSF55331">
    <property type="entry name" value="Tautomerase/MIF"/>
    <property type="match status" value="1"/>
</dbReference>